<evidence type="ECO:0000313" key="2">
    <source>
        <dbReference type="EMBL" id="RBW70461.1"/>
    </source>
</evidence>
<dbReference type="OrthoDB" id="2943632at2"/>
<dbReference type="Proteomes" id="UP000253314">
    <property type="component" value="Unassembled WGS sequence"/>
</dbReference>
<feature type="transmembrane region" description="Helical" evidence="1">
    <location>
        <begin position="43"/>
        <end position="63"/>
    </location>
</feature>
<keyword evidence="1" id="KW-0472">Membrane</keyword>
<gene>
    <name evidence="2" type="ORF">DS031_05385</name>
</gene>
<feature type="transmembrane region" description="Helical" evidence="1">
    <location>
        <begin position="20"/>
        <end position="37"/>
    </location>
</feature>
<keyword evidence="1" id="KW-0812">Transmembrane</keyword>
<evidence type="ECO:0000313" key="3">
    <source>
        <dbReference type="Proteomes" id="UP000253314"/>
    </source>
</evidence>
<evidence type="ECO:0008006" key="4">
    <source>
        <dbReference type="Google" id="ProtNLM"/>
    </source>
</evidence>
<sequence>MKQMEKELHEKVVDYSRFSSVLFCLGAFLSFGLYIPFEGKDNQQLIILIVVITLLMLFSVFFLHKANLIRKGMEHHS</sequence>
<reference evidence="2 3" key="1">
    <citation type="submission" date="2018-07" db="EMBL/GenBank/DDBJ databases">
        <title>Lottiidibacillus patelloidae gen. nov., sp. nov., isolated from the intestinal tract of a marine limpet and the reclassification of B. taeanensis BH030017T, B. algicola KMM 3737T and B. hwajinpoensis SW-72T as genus Lottiidibacillus.</title>
        <authorList>
            <person name="Liu R."/>
            <person name="Huang Z."/>
        </authorList>
    </citation>
    <scope>NUCLEOTIDE SEQUENCE [LARGE SCALE GENOMIC DNA]</scope>
    <source>
        <strain evidence="2 3">BH030017</strain>
    </source>
</reference>
<dbReference type="EMBL" id="QOCW01000004">
    <property type="protein sequence ID" value="RBW70461.1"/>
    <property type="molecule type" value="Genomic_DNA"/>
</dbReference>
<dbReference type="RefSeq" id="WP_113804911.1">
    <property type="nucleotide sequence ID" value="NZ_QOCW01000004.1"/>
</dbReference>
<keyword evidence="1" id="KW-1133">Transmembrane helix</keyword>
<comment type="caution">
    <text evidence="2">The sequence shown here is derived from an EMBL/GenBank/DDBJ whole genome shotgun (WGS) entry which is preliminary data.</text>
</comment>
<protein>
    <recommendedName>
        <fullName evidence="4">YrhC family protein</fullName>
    </recommendedName>
</protein>
<name>A0A366Y2M9_9BACI</name>
<dbReference type="Pfam" id="PF14143">
    <property type="entry name" value="YrhC"/>
    <property type="match status" value="1"/>
</dbReference>
<organism evidence="2 3">
    <name type="scientific">Bacillus taeanensis</name>
    <dbReference type="NCBI Taxonomy" id="273032"/>
    <lineage>
        <taxon>Bacteria</taxon>
        <taxon>Bacillati</taxon>
        <taxon>Bacillota</taxon>
        <taxon>Bacilli</taxon>
        <taxon>Bacillales</taxon>
        <taxon>Bacillaceae</taxon>
        <taxon>Bacillus</taxon>
    </lineage>
</organism>
<dbReference type="AlphaFoldDB" id="A0A366Y2M9"/>
<evidence type="ECO:0000256" key="1">
    <source>
        <dbReference type="SAM" id="Phobius"/>
    </source>
</evidence>
<dbReference type="InterPro" id="IPR025418">
    <property type="entry name" value="YrhC-like"/>
</dbReference>
<proteinExistence type="predicted"/>
<accession>A0A366Y2M9</accession>
<keyword evidence="3" id="KW-1185">Reference proteome</keyword>